<sequence length="136" mass="16090">MSFNGMMLRLRPWRSVDHIAEVITTYDRNEYGVYGDSQGLECYCDCDDVGTEYEVYSNKPNGEQRWKSIMKLCYLNPRSQLRRIHIIDRLIARWVFIVNITCIKEVRVNDKNQFVVTNHVITYNYNSKTVPKGEEL</sequence>
<evidence type="ECO:0000313" key="1">
    <source>
        <dbReference type="EMBL" id="JAN95485.1"/>
    </source>
</evidence>
<reference evidence="1" key="1">
    <citation type="journal article" date="2016" name="PLoS ONE">
        <title>A Deep Insight into the Sialome of Male and Female Aedes aegypti Mosquitoes.</title>
        <authorList>
            <person name="Ribeiro J.M."/>
            <person name="Martin-Martin I."/>
            <person name="Arca B."/>
            <person name="Calvo E."/>
        </authorList>
    </citation>
    <scope>NUCLEOTIDE SEQUENCE</scope>
    <source>
        <strain evidence="1">Liverpool</strain>
        <tissue evidence="1">Salivary glands</tissue>
    </source>
</reference>
<organism evidence="1">
    <name type="scientific">Aedes aegypti</name>
    <name type="common">Yellowfever mosquito</name>
    <name type="synonym">Culex aegypti</name>
    <dbReference type="NCBI Taxonomy" id="7159"/>
    <lineage>
        <taxon>Eukaryota</taxon>
        <taxon>Metazoa</taxon>
        <taxon>Ecdysozoa</taxon>
        <taxon>Arthropoda</taxon>
        <taxon>Hexapoda</taxon>
        <taxon>Insecta</taxon>
        <taxon>Pterygota</taxon>
        <taxon>Neoptera</taxon>
        <taxon>Endopterygota</taxon>
        <taxon>Diptera</taxon>
        <taxon>Nematocera</taxon>
        <taxon>Culicoidea</taxon>
        <taxon>Culicidae</taxon>
        <taxon>Culicinae</taxon>
        <taxon>Aedini</taxon>
        <taxon>Aedes</taxon>
        <taxon>Stegomyia</taxon>
    </lineage>
</organism>
<name>A0A0N8ES52_AEDAE</name>
<protein>
    <submittedName>
        <fullName evidence="1">Uncharacterized protein</fullName>
    </submittedName>
</protein>
<accession>A0A0N8ES52</accession>
<proteinExistence type="evidence at transcript level"/>
<dbReference type="EMBL" id="GDUN01000434">
    <property type="protein sequence ID" value="JAN95485.1"/>
    <property type="molecule type" value="mRNA"/>
</dbReference>
<dbReference type="AlphaFoldDB" id="A0A0N8ES52"/>